<dbReference type="InterPro" id="IPR001763">
    <property type="entry name" value="Rhodanese-like_dom"/>
</dbReference>
<feature type="domain" description="Rhodanese" evidence="1">
    <location>
        <begin position="34"/>
        <end position="118"/>
    </location>
</feature>
<dbReference type="SUPFAM" id="SSF52821">
    <property type="entry name" value="Rhodanese/Cell cycle control phosphatase"/>
    <property type="match status" value="1"/>
</dbReference>
<accession>A0A4V6IM63</accession>
<organism evidence="2 3">
    <name type="scientific">Desulfoluna butyratoxydans</name>
    <dbReference type="NCBI Taxonomy" id="231438"/>
    <lineage>
        <taxon>Bacteria</taxon>
        <taxon>Pseudomonadati</taxon>
        <taxon>Thermodesulfobacteriota</taxon>
        <taxon>Desulfobacteria</taxon>
        <taxon>Desulfobacterales</taxon>
        <taxon>Desulfolunaceae</taxon>
        <taxon>Desulfoluna</taxon>
    </lineage>
</organism>
<dbReference type="AlphaFoldDB" id="A0A4V6IM63"/>
<dbReference type="InterPro" id="IPR050229">
    <property type="entry name" value="GlpE_sulfurtransferase"/>
</dbReference>
<reference evidence="2 3" key="1">
    <citation type="submission" date="2019-03" db="EMBL/GenBank/DDBJ databases">
        <authorList>
            <person name="Nijsse B."/>
        </authorList>
    </citation>
    <scope>NUCLEOTIDE SEQUENCE [LARGE SCALE GENOMIC DNA]</scope>
    <source>
        <strain evidence="2">Desulfoluna butyratoxydans MSL71</strain>
    </source>
</reference>
<name>A0A4V6IM63_9BACT</name>
<dbReference type="PANTHER" id="PTHR43031">
    <property type="entry name" value="FAD-DEPENDENT OXIDOREDUCTASE"/>
    <property type="match status" value="1"/>
</dbReference>
<dbReference type="Gene3D" id="3.40.250.10">
    <property type="entry name" value="Rhodanese-like domain"/>
    <property type="match status" value="1"/>
</dbReference>
<dbReference type="RefSeq" id="WP_180147387.1">
    <property type="nucleotide sequence ID" value="NZ_CAADHO010000019.1"/>
</dbReference>
<evidence type="ECO:0000259" key="1">
    <source>
        <dbReference type="PROSITE" id="PS50206"/>
    </source>
</evidence>
<dbReference type="PROSITE" id="PS50206">
    <property type="entry name" value="RHODANESE_3"/>
    <property type="match status" value="1"/>
</dbReference>
<dbReference type="Pfam" id="PF00581">
    <property type="entry name" value="Rhodanese"/>
    <property type="match status" value="1"/>
</dbReference>
<gene>
    <name evidence="2" type="ORF">MSL71_51880</name>
</gene>
<dbReference type="SMART" id="SM00450">
    <property type="entry name" value="RHOD"/>
    <property type="match status" value="1"/>
</dbReference>
<evidence type="ECO:0000313" key="2">
    <source>
        <dbReference type="EMBL" id="VFQ47488.1"/>
    </source>
</evidence>
<protein>
    <submittedName>
        <fullName evidence="2">Rhodanese-like domain</fullName>
    </submittedName>
</protein>
<proteinExistence type="predicted"/>
<evidence type="ECO:0000313" key="3">
    <source>
        <dbReference type="Proteomes" id="UP000507962"/>
    </source>
</evidence>
<dbReference type="PANTHER" id="PTHR43031:SF1">
    <property type="entry name" value="PYRIDINE NUCLEOTIDE-DISULPHIDE OXIDOREDUCTASE"/>
    <property type="match status" value="1"/>
</dbReference>
<dbReference type="Proteomes" id="UP000507962">
    <property type="component" value="Unassembled WGS sequence"/>
</dbReference>
<dbReference type="EMBL" id="CAADHO010000019">
    <property type="protein sequence ID" value="VFQ47488.1"/>
    <property type="molecule type" value="Genomic_DNA"/>
</dbReference>
<dbReference type="InterPro" id="IPR036873">
    <property type="entry name" value="Rhodanese-like_dom_sf"/>
</dbReference>
<keyword evidence="3" id="KW-1185">Reference proteome</keyword>
<sequence>MNQLDHTLKAMDLHFFATEKHGISLAAAADCLADKAQCVFLDVRTDEETPYARFGDAIHIPLEQLPDRLDEVPKDKAVVVFCTSVVRASMAAFYLKAEGFASARTLLANSEEMMKLFSPAEIHRRKDTTPSNR</sequence>